<evidence type="ECO:0000256" key="15">
    <source>
        <dbReference type="ARBA" id="ARBA00022853"/>
    </source>
</evidence>
<evidence type="ECO:0000259" key="25">
    <source>
        <dbReference type="PROSITE" id="PS51189"/>
    </source>
</evidence>
<comment type="similarity">
    <text evidence="2">Belongs to the PI3/PI4-kinase family. ATM subfamily.</text>
</comment>
<dbReference type="SMART" id="SM00802">
    <property type="entry name" value="UME"/>
    <property type="match status" value="1"/>
</dbReference>
<dbReference type="Pfam" id="PF25385">
    <property type="entry name" value="HEAT_MEC1_N"/>
    <property type="match status" value="1"/>
</dbReference>
<dbReference type="PROSITE" id="PS51190">
    <property type="entry name" value="FATC"/>
    <property type="match status" value="1"/>
</dbReference>
<dbReference type="InterPro" id="IPR057564">
    <property type="entry name" value="HEAT_ATR"/>
</dbReference>
<organism evidence="27 28">
    <name type="scientific">Clonostachys chloroleuca</name>
    <dbReference type="NCBI Taxonomy" id="1926264"/>
    <lineage>
        <taxon>Eukaryota</taxon>
        <taxon>Fungi</taxon>
        <taxon>Dikarya</taxon>
        <taxon>Ascomycota</taxon>
        <taxon>Pezizomycotina</taxon>
        <taxon>Sordariomycetes</taxon>
        <taxon>Hypocreomycetidae</taxon>
        <taxon>Hypocreales</taxon>
        <taxon>Bionectriaceae</taxon>
        <taxon>Clonostachys</taxon>
    </lineage>
</organism>
<dbReference type="InterPro" id="IPR016024">
    <property type="entry name" value="ARM-type_fold"/>
</dbReference>
<dbReference type="CDD" id="cd00892">
    <property type="entry name" value="PIKKc_ATR"/>
    <property type="match status" value="1"/>
</dbReference>
<feature type="compositionally biased region" description="Acidic residues" evidence="23">
    <location>
        <begin position="3357"/>
        <end position="3368"/>
    </location>
</feature>
<dbReference type="PANTHER" id="PTHR11139">
    <property type="entry name" value="ATAXIA TELANGIECTASIA MUTATED ATM -RELATED"/>
    <property type="match status" value="1"/>
</dbReference>
<dbReference type="CDD" id="cd10170">
    <property type="entry name" value="ASKHA_NBD_HSP70"/>
    <property type="match status" value="1"/>
</dbReference>
<dbReference type="Gene3D" id="3.30.1010.10">
    <property type="entry name" value="Phosphatidylinositol 3-kinase Catalytic Subunit, Chain A, domain 4"/>
    <property type="match status" value="1"/>
</dbReference>
<dbReference type="InterPro" id="IPR036957">
    <property type="entry name" value="Znf_PARP_sf"/>
</dbReference>
<evidence type="ECO:0000256" key="7">
    <source>
        <dbReference type="ARBA" id="ARBA00022679"/>
    </source>
</evidence>
<dbReference type="PANTHER" id="PTHR11139:SF125">
    <property type="entry name" value="SERINE_THREONINE-PROTEIN KINASE MEC1"/>
    <property type="match status" value="1"/>
</dbReference>
<accession>A0AA35Q774</accession>
<dbReference type="Pfam" id="PF00645">
    <property type="entry name" value="zf-PARP"/>
    <property type="match status" value="1"/>
</dbReference>
<dbReference type="Gene3D" id="1.10.1070.11">
    <property type="entry name" value="Phosphatidylinositol 3-/4-kinase, catalytic domain"/>
    <property type="match status" value="1"/>
</dbReference>
<evidence type="ECO:0000256" key="19">
    <source>
        <dbReference type="ARBA" id="ARBA00025079"/>
    </source>
</evidence>
<evidence type="ECO:0000256" key="23">
    <source>
        <dbReference type="SAM" id="MobiDB-lite"/>
    </source>
</evidence>
<keyword evidence="11" id="KW-0863">Zinc-finger</keyword>
<dbReference type="InterPro" id="IPR003151">
    <property type="entry name" value="PIK-rel_kinase_FAT"/>
</dbReference>
<keyword evidence="6" id="KW-0723">Serine/threonine-protein kinase</keyword>
<dbReference type="InterPro" id="IPR012993">
    <property type="entry name" value="UME"/>
</dbReference>
<evidence type="ECO:0000256" key="17">
    <source>
        <dbReference type="ARBA" id="ARBA00023242"/>
    </source>
</evidence>
<comment type="function">
    <text evidence="19">Serine/threonine protein kinase which activates checkpoint signaling upon genotoxic stresses such as ionizing radiation (IR), ultraviolet light (UV), or DNA replication stalling, thereby acting as a DNA damage sensor. Recognizes the substrate consensus sequence [ST]-Q. Phosphorylates histone H2A to form H2AS128ph (gamma-H2A) at sites of DNA damage, involved in the regulation of DNA damage response mechanism. Required for the control of telomere length and genome stability.</text>
</comment>
<keyword evidence="18" id="KW-0469">Meiosis</keyword>
<feature type="domain" description="FAT" evidence="25">
    <location>
        <begin position="2001"/>
        <end position="2571"/>
    </location>
</feature>
<protein>
    <recommendedName>
        <fullName evidence="5">Serine/threonine-protein kinase MEC1</fullName>
        <ecNumber evidence="4">2.7.11.1</ecNumber>
    </recommendedName>
    <alternativeName>
        <fullName evidence="22">ATR homolog</fullName>
    </alternativeName>
    <alternativeName>
        <fullName evidence="21">DNA-damage checkpoint kinase MEC1</fullName>
    </alternativeName>
    <alternativeName>
        <fullName evidence="20">Mitosis entry checkpoint protein 1</fullName>
    </alternativeName>
</protein>
<dbReference type="InterPro" id="IPR043129">
    <property type="entry name" value="ATPase_NBD"/>
</dbReference>
<keyword evidence="28" id="KW-1185">Reference proteome</keyword>
<keyword evidence="16" id="KW-0234">DNA repair</keyword>
<keyword evidence="15" id="KW-0156">Chromatin regulator</keyword>
<evidence type="ECO:0000256" key="3">
    <source>
        <dbReference type="ARBA" id="ARBA00011370"/>
    </source>
</evidence>
<dbReference type="GO" id="GO:0005694">
    <property type="term" value="C:chromosome"/>
    <property type="evidence" value="ECO:0007669"/>
    <property type="project" value="TreeGrafter"/>
</dbReference>
<dbReference type="InterPro" id="IPR013126">
    <property type="entry name" value="Hsp_70_fam"/>
</dbReference>
<dbReference type="SUPFAM" id="SSF56112">
    <property type="entry name" value="Protein kinase-like (PK-like)"/>
    <property type="match status" value="1"/>
</dbReference>
<dbReference type="SUPFAM" id="SSF48371">
    <property type="entry name" value="ARM repeat"/>
    <property type="match status" value="1"/>
</dbReference>
<evidence type="ECO:0000256" key="4">
    <source>
        <dbReference type="ARBA" id="ARBA00012513"/>
    </source>
</evidence>
<evidence type="ECO:0000256" key="8">
    <source>
        <dbReference type="ARBA" id="ARBA00022723"/>
    </source>
</evidence>
<name>A0AA35Q774_9HYPO</name>
<dbReference type="Pfam" id="PF00454">
    <property type="entry name" value="PI3_PI4_kinase"/>
    <property type="match status" value="1"/>
</dbReference>
<evidence type="ECO:0000259" key="24">
    <source>
        <dbReference type="PROSITE" id="PS50290"/>
    </source>
</evidence>
<keyword evidence="14" id="KW-0067">ATP-binding</keyword>
<evidence type="ECO:0000256" key="1">
    <source>
        <dbReference type="ARBA" id="ARBA00004123"/>
    </source>
</evidence>
<dbReference type="InterPro" id="IPR011009">
    <property type="entry name" value="Kinase-like_dom_sf"/>
</dbReference>
<evidence type="ECO:0000256" key="10">
    <source>
        <dbReference type="ARBA" id="ARBA00022763"/>
    </source>
</evidence>
<evidence type="ECO:0000256" key="11">
    <source>
        <dbReference type="ARBA" id="ARBA00022771"/>
    </source>
</evidence>
<comment type="subunit">
    <text evidence="3">Associates with DNA double-strand breaks.</text>
</comment>
<keyword evidence="10" id="KW-0227">DNA damage</keyword>
<feature type="compositionally biased region" description="Basic residues" evidence="23">
    <location>
        <begin position="3288"/>
        <end position="3303"/>
    </location>
</feature>
<dbReference type="Gene3D" id="3.90.640.10">
    <property type="entry name" value="Actin, Chain A, domain 4"/>
    <property type="match status" value="1"/>
</dbReference>
<dbReference type="Pfam" id="PF23593">
    <property type="entry name" value="HEAT_ATR"/>
    <property type="match status" value="1"/>
</dbReference>
<dbReference type="InterPro" id="IPR050517">
    <property type="entry name" value="DDR_Repair_Kinase"/>
</dbReference>
<dbReference type="EMBL" id="CABFNP030001245">
    <property type="protein sequence ID" value="CAI6094125.1"/>
    <property type="molecule type" value="Genomic_DNA"/>
</dbReference>
<dbReference type="InterPro" id="IPR056802">
    <property type="entry name" value="ATR-like_M-HEAT"/>
</dbReference>
<dbReference type="InterPro" id="IPR058681">
    <property type="entry name" value="HEAT_MEC1_N"/>
</dbReference>
<dbReference type="GO" id="GO:0006281">
    <property type="term" value="P:DNA repair"/>
    <property type="evidence" value="ECO:0007669"/>
    <property type="project" value="UniProtKB-KW"/>
</dbReference>
<feature type="domain" description="FATC" evidence="26">
    <location>
        <begin position="2992"/>
        <end position="3026"/>
    </location>
</feature>
<feature type="compositionally biased region" description="Acidic residues" evidence="23">
    <location>
        <begin position="3274"/>
        <end position="3284"/>
    </location>
</feature>
<dbReference type="Gene3D" id="3.30.1740.10">
    <property type="entry name" value="Zinc finger, PARP-type"/>
    <property type="match status" value="1"/>
</dbReference>
<evidence type="ECO:0000256" key="9">
    <source>
        <dbReference type="ARBA" id="ARBA00022741"/>
    </source>
</evidence>
<dbReference type="GO" id="GO:0003677">
    <property type="term" value="F:DNA binding"/>
    <property type="evidence" value="ECO:0007669"/>
    <property type="project" value="InterPro"/>
</dbReference>
<feature type="compositionally biased region" description="Basic and acidic residues" evidence="23">
    <location>
        <begin position="3244"/>
        <end position="3254"/>
    </location>
</feature>
<evidence type="ECO:0000259" key="26">
    <source>
        <dbReference type="PROSITE" id="PS51190"/>
    </source>
</evidence>
<evidence type="ECO:0000256" key="5">
    <source>
        <dbReference type="ARBA" id="ARBA00021345"/>
    </source>
</evidence>
<dbReference type="Pfam" id="PF25030">
    <property type="entry name" value="M-HEAT_ATR"/>
    <property type="match status" value="1"/>
</dbReference>
<evidence type="ECO:0000256" key="18">
    <source>
        <dbReference type="ARBA" id="ARBA00023254"/>
    </source>
</evidence>
<keyword evidence="17" id="KW-0539">Nucleus</keyword>
<dbReference type="PROSITE" id="PS51189">
    <property type="entry name" value="FAT"/>
    <property type="match status" value="1"/>
</dbReference>
<dbReference type="GO" id="GO:0008270">
    <property type="term" value="F:zinc ion binding"/>
    <property type="evidence" value="ECO:0007669"/>
    <property type="project" value="UniProtKB-KW"/>
</dbReference>
<dbReference type="Pfam" id="PF02259">
    <property type="entry name" value="FAT"/>
    <property type="match status" value="1"/>
</dbReference>
<dbReference type="Pfam" id="PF08064">
    <property type="entry name" value="UME"/>
    <property type="match status" value="1"/>
</dbReference>
<evidence type="ECO:0000256" key="16">
    <source>
        <dbReference type="ARBA" id="ARBA00023204"/>
    </source>
</evidence>
<keyword evidence="13" id="KW-0862">Zinc</keyword>
<dbReference type="GO" id="GO:0000077">
    <property type="term" value="P:DNA damage checkpoint signaling"/>
    <property type="evidence" value="ECO:0007669"/>
    <property type="project" value="TreeGrafter"/>
</dbReference>
<dbReference type="Pfam" id="PF00012">
    <property type="entry name" value="HSP70"/>
    <property type="match status" value="1"/>
</dbReference>
<dbReference type="Pfam" id="PF02260">
    <property type="entry name" value="FATC"/>
    <property type="match status" value="1"/>
</dbReference>
<proteinExistence type="inferred from homology"/>
<dbReference type="InterPro" id="IPR014009">
    <property type="entry name" value="PIK_FAT"/>
</dbReference>
<feature type="compositionally biased region" description="Acidic residues" evidence="23">
    <location>
        <begin position="3310"/>
        <end position="3325"/>
    </location>
</feature>
<dbReference type="InterPro" id="IPR001510">
    <property type="entry name" value="Znf_PARP"/>
</dbReference>
<dbReference type="InterPro" id="IPR003152">
    <property type="entry name" value="FATC_dom"/>
</dbReference>
<evidence type="ECO:0000256" key="12">
    <source>
        <dbReference type="ARBA" id="ARBA00022777"/>
    </source>
</evidence>
<reference evidence="27" key="1">
    <citation type="submission" date="2023-01" db="EMBL/GenBank/DDBJ databases">
        <authorList>
            <person name="Piombo E."/>
        </authorList>
    </citation>
    <scope>NUCLEOTIDE SEQUENCE</scope>
</reference>
<dbReference type="InterPro" id="IPR036940">
    <property type="entry name" value="PI3/4_kinase_cat_sf"/>
</dbReference>
<feature type="region of interest" description="Disordered" evidence="23">
    <location>
        <begin position="3170"/>
        <end position="3402"/>
    </location>
</feature>
<dbReference type="GO" id="GO:0004674">
    <property type="term" value="F:protein serine/threonine kinase activity"/>
    <property type="evidence" value="ECO:0007669"/>
    <property type="project" value="UniProtKB-KW"/>
</dbReference>
<sequence length="3402" mass="382585">MAIFNREASTSSRGTMKDRRIIVSIDFGTTYSGVAWAETSRPDIQHVVSSWPSANSFKSSAKVPTELRKVSSGWQWGFEIPESAKRIRFFKLKLDDPENERGDGETPEQLTKIYLSCLHEHFISILEKTLSSAVVRSTPMDFVVTVPAIWSNAAKEATERAAAVAGFCGNSRIQLISEPEAAALYTLKNLSPGTLQLGKKFVVCDAGGGTVDLITYEVTRVDKLELKEVTEGTGGRCGSSMLNKRFRRHLKQTHSDKYWSDERLVGALNEFESFKKDFSPRGEPITLKVHSSLGLRRNRYTMPQDEMKTKIFDPIIKDIICLVKEQISMAGGEVAAVVLVGGFGQSRYLKSKVRDATSSGTQVLQPEDGWVAVVKGAVIHGLSRYGPMMAPVEVASRVARRSYGTCLLAKYDMMRHDPREAYWSEKEEELVVAEMLWFIRKVILPFMPLMMKQAQGTDESRLQGESYPEGKPSTIEYQCDIPVSGNGFEPQTEIEIFCSDEATPSKHVDRSVQVVATLSLDLNKIPSSVKRTARIIRMGYHRYYTIEGVIECSYGSAKITYSVKLGASTMADRSYGKVGFSATGAYGAGSTSLNDGPPPSTLAAQLVENISPSAKSSRSDENSELKGLFAEIQKVKDDPSLLKTVDERIEHNHMLIYVYSRIILENIKLDDPFLDRAHMQTEVLKAINFMRFTIKETPLVLKQGTGRSAFIYRGKESLWIWLLPQLLKMLGHSQCLEIEESIEGFLQYLLVVMARTGALWELASSMSSYLRSILSTLLSRLQKFAVPSPREDPSVDIRLPSNVTLEQMLGPDWLRTTHGVQYTINKTSQALRQTSSLLRVLAFPFLSHDPTFTFIAPLPENGPWLLDILLDMHTVQKRWDIAFPKKTISLLELSLEIMHRIDHDEQSASFLLTKIHVFLVLICSELVMNPNDLVMVDQSSDNASLSFCKALVALARASIENRSIGRFAESKLVIEFTREAIFEVNSDNWRSSQLLTQAIALSPSQGLDENVSPSSFQNPRLQSYIKRLQFPYASCRQPNTAKKPKLRHQASESWTNVLRILCAALELKEPEDDIPGLEGAIIKRFPESSESNQCQILDALSKCCCVLDGAASFVAKPGTLTLQCSICEMKNHERQQVPSNVRKDDLQRIFSSIIQLDSLSQSRRPRIIAMMALRRLALHSNDLNFLNLEKSGSGQWCLKSLNSSLRELRIAAGRTLVAFLIVNKLPTKISSLNELIRKNRQNTISLLKSLSEKHQSQLIETCILAWGQLGRVGDEEELNLVLIQLLEYLGNSNNVVSAFAFNELMILAESRGTTPRRLLDPYWRNLAYLTTKDMVHRPQRSRAVAELLQMSVSELLLLIQSHALPWLVLEKRQDVIQKLADARQESDPEHVIMNNLAPIITLLLVQEVEDVTAFANSRIAEIAPKLHHTSLVELIRSDPVMLAMEFLKAAGDADPSRKPLVQRGFQTMASIMLAGNKEARSKKANVIGLFLQDYLLGLIAQFANMISDPFSNNVPIIEQRRYIRALDEMIKFCKGYARIARPQISACLLSALTEEGLREAAFTAWASMLYNLDREDVEALLETTFFITRRYWPLLGQAAVLIVEDMLNFLLEKYKAVIRTSYINKLPPLSGLPGLEPIEAKLEKLRPILTPETALEAYSQRIGNDNSGVVQQALVELATYLKQDDVALVTSTTSQQPGSIIPSLLRALLDCAYKYNGIHIEISRLVVECIGLVGCVDSNQVEAAREHRSIVILDNFEKPEEVSDFGLFILEEVLVPAFLSATDTKIQGFLSYAMQELLERCDIKTICSMQDTGVLSGNEIYRKWIAIPENVREVLEPFLRSKYIVAPMAPTATAYPVFRPGKPYATWLRTFVLGLLQMGQNPHADMLFEPLSRVIRVKDLSTAEFLLPYLVAHVIIGHNSGTSVKNSVLEELKLILECEAEDSSPLVAKEDMKRFYYSVFRVLDYLMRWVQNKRSVPKLTTLDKESLARVQRALDLIPAQLIAQRAIQCNEYARALFHLEQHAQNVEQKKSEPEERVRLLEQLQDIYANIDEPDGLDGISAHLPALDLNQQILGHKKAGRWGAAQTWYEMQLVEEPDNSDVQLELLNCLKQAGQHDNLLNHVEGIRANSSSENRIMPFAVEAAWVTGRWESLEKFTNRFQGSKLHDFNMSIAYLFDSLRAGRGTEHYTEILREIRESVSSSLNASATTSLRTAHEQLLRSHVLTDIEMIITAGHHSETEHRKLLSLLDNRLNMIGAYSNDKQYLLGVRRAAMMLTKPKFATTDISGLWLSSARLARKTNLVNQSFNAVLHASRLGDNGATLENAKLLWRDGHHRKAIQLLQGAIEQKKFMTQTGPTTTTGTEASVKENGQEKLLTARAQLLLAKWLDSAGQTNATTLRERYQQPAKTCSTWEKGHYYLGRHYKKILESEKSLKADDQSDYVVTGEIARLVIENYMRSLNYGTKFLYQTLPRILTLWLDIGADVDRPPEGKASVSRELHKRRVEQLNNLHQFLDKYIQRLPAYIFYTALPQVVARIAHPNPSVFDRLTHIIVKVVEAHPRQALWGLIGIMTSKQVSERKARATQILQALRNGSKKVEGSNYDLKSLLRMGERLAEQLLLACQNGDFHGNKTVRASLTRDLRFNPKCTPCPLVVPVESSLTCTLPAVSEFVKRHQAFSRDVVTIDSFQDDVLVLSSLAKPRRLTARGSDGKNYMLLIKPKDDLRTDQRLMEFNGMINRSLKRDAESSKRQLYIRTYAVVPLNEECGIIEWVPGLKTMRDILLNLYSIRKIYPDYMSLKQVMEEASTSESKIRRYIDEVVGRFPPVLHLWFIQQFPNPSAWFDARLRYTRSCAVMSMVGTILGLGDRHGENVNLEEGNGGIFHVDFNCLFDKGLTFAKPERVPFRLTHNMVTAMGIYGYEGPFRKSSELTLSILRQQEETLMTVLESFIYDPTLDLQKDKRAARRTDQGGIKLQPQSVVDSIKRKVKGLLPNESIPLSVEGQVEELIKQAVDPRNLTSIKSRPTAHCLNSEKNQSDTSFPHNSCENQISVKMPQYRIEVSPNNRAVCKDTVCKKEGVKIMKGEIRVGTWVEIQEHGSWSWKHWGCLSGFQVGGFQEVCTTDDGSYDFSAIDGYDEIKYAPSFPNPDVFDIRLPDILYSDHPEAQAKIRQAVEKGHIDPKDFNGDPEKNKPGEKGIHLTAKQKEKKLAKEKKDEEDEEEKPKAAKQKRGRKKADDDEDEEPAPKKSKKSEPSKSDKAAGGKAAPKKSRASKSAPKAEDESEDEVEDEPVPQKKGRATKAKAAPKKSQKAAAKEEDPETEEAGEEEEDEPTPQKKAKATKAKAAAKPAPKKSQKATAKEESPEAEEAEEEEEEKPAPKSRGRGKRASVAAAAEPEPTKGRRTRPRKQ</sequence>
<keyword evidence="9" id="KW-0547">Nucleotide-binding</keyword>
<comment type="caution">
    <text evidence="27">The sequence shown here is derived from an EMBL/GenBank/DDBJ whole genome shotgun (WGS) entry which is preliminary data.</text>
</comment>
<dbReference type="GO" id="GO:0000723">
    <property type="term" value="P:telomere maintenance"/>
    <property type="evidence" value="ECO:0007669"/>
    <property type="project" value="TreeGrafter"/>
</dbReference>
<dbReference type="Proteomes" id="UP001160390">
    <property type="component" value="Unassembled WGS sequence"/>
</dbReference>
<evidence type="ECO:0000256" key="6">
    <source>
        <dbReference type="ARBA" id="ARBA00022527"/>
    </source>
</evidence>
<dbReference type="GO" id="GO:0140662">
    <property type="term" value="F:ATP-dependent protein folding chaperone"/>
    <property type="evidence" value="ECO:0007669"/>
    <property type="project" value="InterPro"/>
</dbReference>
<dbReference type="SUPFAM" id="SSF53067">
    <property type="entry name" value="Actin-like ATPase domain"/>
    <property type="match status" value="2"/>
</dbReference>
<dbReference type="PROSITE" id="PS50290">
    <property type="entry name" value="PI3_4_KINASE_3"/>
    <property type="match status" value="1"/>
</dbReference>
<feature type="domain" description="PI3K/PI4K catalytic" evidence="24">
    <location>
        <begin position="2685"/>
        <end position="2995"/>
    </location>
</feature>
<dbReference type="SMART" id="SM01336">
    <property type="entry name" value="zf-PARP"/>
    <property type="match status" value="1"/>
</dbReference>
<evidence type="ECO:0000256" key="21">
    <source>
        <dbReference type="ARBA" id="ARBA00030459"/>
    </source>
</evidence>
<evidence type="ECO:0000256" key="13">
    <source>
        <dbReference type="ARBA" id="ARBA00022833"/>
    </source>
</evidence>
<evidence type="ECO:0000313" key="28">
    <source>
        <dbReference type="Proteomes" id="UP001160390"/>
    </source>
</evidence>
<keyword evidence="7" id="KW-0808">Transferase</keyword>
<evidence type="ECO:0000313" key="27">
    <source>
        <dbReference type="EMBL" id="CAI6094125.1"/>
    </source>
</evidence>
<dbReference type="FunFam" id="1.10.1070.11:FF:000031">
    <property type="entry name" value="Phosphatidyl inositol 3-kinase"/>
    <property type="match status" value="1"/>
</dbReference>
<dbReference type="GO" id="GO:0005524">
    <property type="term" value="F:ATP binding"/>
    <property type="evidence" value="ECO:0007669"/>
    <property type="project" value="UniProtKB-KW"/>
</dbReference>
<dbReference type="SUPFAM" id="SSF57716">
    <property type="entry name" value="Glucocorticoid receptor-like (DNA-binding domain)"/>
    <property type="match status" value="1"/>
</dbReference>
<evidence type="ECO:0000256" key="2">
    <source>
        <dbReference type="ARBA" id="ARBA00010769"/>
    </source>
</evidence>
<keyword evidence="12" id="KW-0418">Kinase</keyword>
<dbReference type="GO" id="GO:0005634">
    <property type="term" value="C:nucleus"/>
    <property type="evidence" value="ECO:0007669"/>
    <property type="project" value="UniProtKB-SubCell"/>
</dbReference>
<evidence type="ECO:0000256" key="22">
    <source>
        <dbReference type="ARBA" id="ARBA00033001"/>
    </source>
</evidence>
<feature type="compositionally biased region" description="Basic and acidic residues" evidence="23">
    <location>
        <begin position="3170"/>
        <end position="3208"/>
    </location>
</feature>
<dbReference type="SMART" id="SM00146">
    <property type="entry name" value="PI3Kc"/>
    <property type="match status" value="1"/>
</dbReference>
<dbReference type="EC" id="2.7.11.1" evidence="4"/>
<comment type="subcellular location">
    <subcellularLocation>
        <location evidence="1">Nucleus</location>
    </subcellularLocation>
</comment>
<evidence type="ECO:0000256" key="20">
    <source>
        <dbReference type="ARBA" id="ARBA00029679"/>
    </source>
</evidence>
<keyword evidence="8" id="KW-0479">Metal-binding</keyword>
<evidence type="ECO:0000256" key="14">
    <source>
        <dbReference type="ARBA" id="ARBA00022840"/>
    </source>
</evidence>
<dbReference type="Gene3D" id="3.30.420.40">
    <property type="match status" value="2"/>
</dbReference>
<dbReference type="InterPro" id="IPR000403">
    <property type="entry name" value="PI3/4_kinase_cat_dom"/>
</dbReference>
<gene>
    <name evidence="27" type="ORF">CCHLO57077_00001195</name>
</gene>